<name>A0A4Q7NNJ1_9ACTN</name>
<dbReference type="Gene3D" id="3.30.450.150">
    <property type="entry name" value="Haem-degrading domain"/>
    <property type="match status" value="1"/>
</dbReference>
<dbReference type="HAMAP" id="MF_00761">
    <property type="entry name" value="UPF0303"/>
    <property type="match status" value="1"/>
</dbReference>
<dbReference type="SUPFAM" id="SSF143744">
    <property type="entry name" value="GlcG-like"/>
    <property type="match status" value="1"/>
</dbReference>
<protein>
    <recommendedName>
        <fullName evidence="1">UPF0303 protein EV189_2217</fullName>
    </recommendedName>
</protein>
<comment type="caution">
    <text evidence="2">The sequence shown here is derived from an EMBL/GenBank/DDBJ whole genome shotgun (WGS) entry which is preliminary data.</text>
</comment>
<dbReference type="AlphaFoldDB" id="A0A4Q7NNJ1"/>
<gene>
    <name evidence="2" type="ORF">EV189_2217</name>
</gene>
<dbReference type="RefSeq" id="WP_130493021.1">
    <property type="nucleotide sequence ID" value="NZ_SGXD01000003.1"/>
</dbReference>
<dbReference type="NCBIfam" id="NF002696">
    <property type="entry name" value="PRK02487.1-5"/>
    <property type="match status" value="1"/>
</dbReference>
<dbReference type="Proteomes" id="UP000293638">
    <property type="component" value="Unassembled WGS sequence"/>
</dbReference>
<evidence type="ECO:0000313" key="2">
    <source>
        <dbReference type="EMBL" id="RZS86801.1"/>
    </source>
</evidence>
<dbReference type="PIRSF" id="PIRSF008757">
    <property type="entry name" value="UCP008757"/>
    <property type="match status" value="1"/>
</dbReference>
<keyword evidence="3" id="KW-1185">Reference proteome</keyword>
<organism evidence="2 3">
    <name type="scientific">Motilibacter rhizosphaerae</name>
    <dbReference type="NCBI Taxonomy" id="598652"/>
    <lineage>
        <taxon>Bacteria</taxon>
        <taxon>Bacillati</taxon>
        <taxon>Actinomycetota</taxon>
        <taxon>Actinomycetes</taxon>
        <taxon>Motilibacterales</taxon>
        <taxon>Motilibacteraceae</taxon>
        <taxon>Motilibacter</taxon>
    </lineage>
</organism>
<reference evidence="2 3" key="1">
    <citation type="submission" date="2019-02" db="EMBL/GenBank/DDBJ databases">
        <title>Genomic Encyclopedia of Type Strains, Phase IV (KMG-IV): sequencing the most valuable type-strain genomes for metagenomic binning, comparative biology and taxonomic classification.</title>
        <authorList>
            <person name="Goeker M."/>
        </authorList>
    </citation>
    <scope>NUCLEOTIDE SEQUENCE [LARGE SCALE GENOMIC DNA]</scope>
    <source>
        <strain evidence="2 3">DSM 45622</strain>
    </source>
</reference>
<dbReference type="PANTHER" id="PTHR28255">
    <property type="match status" value="1"/>
</dbReference>
<comment type="similarity">
    <text evidence="1">Belongs to the UPF0303 family.</text>
</comment>
<evidence type="ECO:0000313" key="3">
    <source>
        <dbReference type="Proteomes" id="UP000293638"/>
    </source>
</evidence>
<accession>A0A4Q7NNJ1</accession>
<sequence>MTSEPLTPDTVLSQERELVLPSLSNDDAVDLGLELLRLARERALPVLIEVRRGPQVLFRAALPGVVPDNDVWVAGKTRVVERYGHATLYHRLVEEESGVSFTERNGLDFADYRAHGGGFPLAVAGTGVVGVAVVSGLPQREDHALVVEALRAHLASRG</sequence>
<dbReference type="InterPro" id="IPR010371">
    <property type="entry name" value="YBR137W-like"/>
</dbReference>
<evidence type="ECO:0000256" key="1">
    <source>
        <dbReference type="HAMAP-Rule" id="MF_00761"/>
    </source>
</evidence>
<proteinExistence type="inferred from homology"/>
<dbReference type="InterPro" id="IPR038084">
    <property type="entry name" value="PduO/GlcC-like_sf"/>
</dbReference>
<dbReference type="InterPro" id="IPR005624">
    <property type="entry name" value="PduO/GlcC-like"/>
</dbReference>
<dbReference type="OrthoDB" id="9815315at2"/>
<dbReference type="Pfam" id="PF03928">
    <property type="entry name" value="HbpS-like"/>
    <property type="match status" value="1"/>
</dbReference>
<dbReference type="PANTHER" id="PTHR28255:SF1">
    <property type="entry name" value="UPF0303 PROTEIN YBR137W"/>
    <property type="match status" value="1"/>
</dbReference>
<dbReference type="EMBL" id="SGXD01000003">
    <property type="protein sequence ID" value="RZS86801.1"/>
    <property type="molecule type" value="Genomic_DNA"/>
</dbReference>